<sequence>MEISIAPVQDTLPEERYDEERVQNDLADSADDDGFFVATTFLERVREIVFSVMFFMVHGNATWTVFEYCALIIEDLQLVTFFISLEVSNAYLIPNGLLYSELDYAHMELKQFSVWFSLCVVAVFLMMANIVWVASGFVHGHHKVIWPIWTLRIFASILPTVLYLPILEVIVNPISCNRIDEGNFGTLATTPCSDLRRLPLTIVSVLAMAVYIPTSVTLTAVYVLVNLNQSSMFGVVLFYFPYYNPNVNFMRGGFFFGTALVGFVATYAAIAHAVTGVQQNQTIIYIMAGVYSFGLATGFKVSAMVYNYIQNEVQCRLVQVQDQVILKGEPIMKPDTLVFAYWTHVEIAARIATIHMDKRRQRVDETTIPHLIMIFKRGMEEFPEQSFLKLSYALYMFHMKALNRDARSRLGKLDQSKVPWDVKFQLYYINQLATQTKEADFLGPGIKLDITSYVENKKTDKDAKLNHYLAVQEMRSLWELLSDKQYTVVQNGVIPKSRG</sequence>
<feature type="transmembrane region" description="Helical" evidence="1">
    <location>
        <begin position="254"/>
        <end position="277"/>
    </location>
</feature>
<proteinExistence type="predicted"/>
<organism evidence="2 3">
    <name type="scientific">Rhizoclosmatium globosum</name>
    <dbReference type="NCBI Taxonomy" id="329046"/>
    <lineage>
        <taxon>Eukaryota</taxon>
        <taxon>Fungi</taxon>
        <taxon>Fungi incertae sedis</taxon>
        <taxon>Chytridiomycota</taxon>
        <taxon>Chytridiomycota incertae sedis</taxon>
        <taxon>Chytridiomycetes</taxon>
        <taxon>Chytridiales</taxon>
        <taxon>Chytriomycetaceae</taxon>
        <taxon>Rhizoclosmatium</taxon>
    </lineage>
</organism>
<name>A0A1Y2BX63_9FUNG</name>
<feature type="transmembrane region" description="Helical" evidence="1">
    <location>
        <begin position="48"/>
        <end position="66"/>
    </location>
</feature>
<dbReference type="InterPro" id="IPR052994">
    <property type="entry name" value="Tiny_macrocysts_regulators"/>
</dbReference>
<dbReference type="PANTHER" id="PTHR31600">
    <property type="entry name" value="TINY MACROCYSTS PROTEIN B-RELATED"/>
    <property type="match status" value="1"/>
</dbReference>
<feature type="transmembrane region" description="Helical" evidence="1">
    <location>
        <begin position="78"/>
        <end position="100"/>
    </location>
</feature>
<accession>A0A1Y2BX63</accession>
<dbReference type="PANTHER" id="PTHR31600:SF2">
    <property type="entry name" value="GAMETE ENRICHED GENE 10 PROTEIN-RELATED"/>
    <property type="match status" value="1"/>
</dbReference>
<keyword evidence="1" id="KW-1133">Transmembrane helix</keyword>
<gene>
    <name evidence="2" type="ORF">BCR33DRAFT_853482</name>
</gene>
<dbReference type="OrthoDB" id="2156462at2759"/>
<dbReference type="EMBL" id="MCGO01000040">
    <property type="protein sequence ID" value="ORY39328.1"/>
    <property type="molecule type" value="Genomic_DNA"/>
</dbReference>
<feature type="transmembrane region" description="Helical" evidence="1">
    <location>
        <begin position="283"/>
        <end position="309"/>
    </location>
</feature>
<dbReference type="STRING" id="329046.A0A1Y2BX63"/>
<protein>
    <submittedName>
        <fullName evidence="2">Uncharacterized protein</fullName>
    </submittedName>
</protein>
<comment type="caution">
    <text evidence="2">The sequence shown here is derived from an EMBL/GenBank/DDBJ whole genome shotgun (WGS) entry which is preliminary data.</text>
</comment>
<reference evidence="2 3" key="1">
    <citation type="submission" date="2016-07" db="EMBL/GenBank/DDBJ databases">
        <title>Pervasive Adenine N6-methylation of Active Genes in Fungi.</title>
        <authorList>
            <consortium name="DOE Joint Genome Institute"/>
            <person name="Mondo S.J."/>
            <person name="Dannebaum R.O."/>
            <person name="Kuo R.C."/>
            <person name="Labutti K."/>
            <person name="Haridas S."/>
            <person name="Kuo A."/>
            <person name="Salamov A."/>
            <person name="Ahrendt S.R."/>
            <person name="Lipzen A."/>
            <person name="Sullivan W."/>
            <person name="Andreopoulos W.B."/>
            <person name="Clum A."/>
            <person name="Lindquist E."/>
            <person name="Daum C."/>
            <person name="Ramamoorthy G.K."/>
            <person name="Gryganskyi A."/>
            <person name="Culley D."/>
            <person name="Magnuson J.K."/>
            <person name="James T.Y."/>
            <person name="O'Malley M.A."/>
            <person name="Stajich J.E."/>
            <person name="Spatafora J.W."/>
            <person name="Visel A."/>
            <person name="Grigoriev I.V."/>
        </authorList>
    </citation>
    <scope>NUCLEOTIDE SEQUENCE [LARGE SCALE GENOMIC DNA]</scope>
    <source>
        <strain evidence="2 3">JEL800</strain>
    </source>
</reference>
<feature type="transmembrane region" description="Helical" evidence="1">
    <location>
        <begin position="153"/>
        <end position="174"/>
    </location>
</feature>
<evidence type="ECO:0000313" key="3">
    <source>
        <dbReference type="Proteomes" id="UP000193642"/>
    </source>
</evidence>
<dbReference type="Proteomes" id="UP000193642">
    <property type="component" value="Unassembled WGS sequence"/>
</dbReference>
<feature type="transmembrane region" description="Helical" evidence="1">
    <location>
        <begin position="195"/>
        <end position="214"/>
    </location>
</feature>
<keyword evidence="3" id="KW-1185">Reference proteome</keyword>
<feature type="transmembrane region" description="Helical" evidence="1">
    <location>
        <begin position="112"/>
        <end position="133"/>
    </location>
</feature>
<keyword evidence="1" id="KW-0472">Membrane</keyword>
<keyword evidence="1" id="KW-0812">Transmembrane</keyword>
<evidence type="ECO:0000313" key="2">
    <source>
        <dbReference type="EMBL" id="ORY39328.1"/>
    </source>
</evidence>
<dbReference type="AlphaFoldDB" id="A0A1Y2BX63"/>
<evidence type="ECO:0000256" key="1">
    <source>
        <dbReference type="SAM" id="Phobius"/>
    </source>
</evidence>